<protein>
    <recommendedName>
        <fullName evidence="4">BIG2 domain-containing protein</fullName>
    </recommendedName>
</protein>
<accession>A0ABU4DSH6</accession>
<reference evidence="2 3" key="1">
    <citation type="submission" date="2022-11" db="EMBL/GenBank/DDBJ databases">
        <title>Deinococcus ZS9-10, Low Temperature and Draught-tolerating, UV-resistant Bacteria from Continental Antarctica.</title>
        <authorList>
            <person name="Cheng L."/>
        </authorList>
    </citation>
    <scope>NUCLEOTIDE SEQUENCE [LARGE SCALE GENOMIC DNA]</scope>
    <source>
        <strain evidence="2 3">ZS9-10</strain>
    </source>
</reference>
<feature type="chain" id="PRO_5047180047" description="BIG2 domain-containing protein" evidence="1">
    <location>
        <begin position="29"/>
        <end position="338"/>
    </location>
</feature>
<keyword evidence="1" id="KW-0732">Signal</keyword>
<dbReference type="Gene3D" id="2.60.40.1080">
    <property type="match status" value="1"/>
</dbReference>
<evidence type="ECO:0000256" key="1">
    <source>
        <dbReference type="SAM" id="SignalP"/>
    </source>
</evidence>
<dbReference type="Proteomes" id="UP001276150">
    <property type="component" value="Unassembled WGS sequence"/>
</dbReference>
<name>A0ABU4DSH6_9DEIO</name>
<organism evidence="2 3">
    <name type="scientific">Deinococcus arenicola</name>
    <dbReference type="NCBI Taxonomy" id="2994950"/>
    <lineage>
        <taxon>Bacteria</taxon>
        <taxon>Thermotogati</taxon>
        <taxon>Deinococcota</taxon>
        <taxon>Deinococci</taxon>
        <taxon>Deinococcales</taxon>
        <taxon>Deinococcaceae</taxon>
        <taxon>Deinococcus</taxon>
    </lineage>
</organism>
<feature type="signal peptide" evidence="1">
    <location>
        <begin position="1"/>
        <end position="28"/>
    </location>
</feature>
<dbReference type="RefSeq" id="WP_317640375.1">
    <property type="nucleotide sequence ID" value="NZ_JAPMIV010000018.1"/>
</dbReference>
<evidence type="ECO:0008006" key="4">
    <source>
        <dbReference type="Google" id="ProtNLM"/>
    </source>
</evidence>
<dbReference type="PROSITE" id="PS51257">
    <property type="entry name" value="PROKAR_LIPOPROTEIN"/>
    <property type="match status" value="1"/>
</dbReference>
<dbReference type="EMBL" id="JAPMIV010000018">
    <property type="protein sequence ID" value="MDV6375044.1"/>
    <property type="molecule type" value="Genomic_DNA"/>
</dbReference>
<comment type="caution">
    <text evidence="2">The sequence shown here is derived from an EMBL/GenBank/DDBJ whole genome shotgun (WGS) entry which is preliminary data.</text>
</comment>
<sequence>MFKVLFPAVFVLSVLLSACGGESTPAVAELALTGKTSVAVGVPESLTAVLRDVSGKSIAGTVTYTSDQPGVIEVDAQGKLTVKRLSATGKPVTVTASAGSQKATLKIATYGLELAVGSYVWSTQPAQVAPGRFIAVRYRPESGSTQASTFTVTIPGGQSEPLQCGLSLNDVNGWCWWSLPIGTKYPAGEYRASLIQNGVTYTTTALVPTSGGTLAFVAAAKATVNARNVTFAGAVPAAGRWIYSYVANERLEASGLIGSRIHAPQRLTSQAEPLAADNLAVSVYSTVLPAQLQVGAGVPAGTYDTWITAMSGNLSSFAEVLPEQFNVSATFAGQVALE</sequence>
<gene>
    <name evidence="2" type="ORF">ORD21_10645</name>
</gene>
<keyword evidence="3" id="KW-1185">Reference proteome</keyword>
<evidence type="ECO:0000313" key="2">
    <source>
        <dbReference type="EMBL" id="MDV6375044.1"/>
    </source>
</evidence>
<evidence type="ECO:0000313" key="3">
    <source>
        <dbReference type="Proteomes" id="UP001276150"/>
    </source>
</evidence>
<proteinExistence type="predicted"/>